<dbReference type="AlphaFoldDB" id="A0A3E0B348"/>
<accession>A0A3E0B348</accession>
<dbReference type="Gene3D" id="3.40.50.150">
    <property type="entry name" value="Vaccinia Virus protein VP39"/>
    <property type="match status" value="1"/>
</dbReference>
<sequence>MLRFKRTQEKGVDFLRSITELFDDWAGTYDEEIDDIGGPLTGYRHSIKKAYKNYPEAAGNVLDIGIGTGNFIAEYIKDAKNVYGVDISPKMLEEAKKKFPSIKVETGDFNNIPFESDYFDLITSSFSFHEVSLSKREDALKEVSRLLKQGGTLNLLDIGFNNKSDMDDAKEKYREEWDDSEQYPFEYELRQYAEDAGLTVDKIDYPSALHINLIARKR</sequence>
<dbReference type="CDD" id="cd02440">
    <property type="entry name" value="AdoMet_MTases"/>
    <property type="match status" value="1"/>
</dbReference>
<gene>
    <name evidence="2" type="ORF">DFR63_0030</name>
</gene>
<reference evidence="2 3" key="1">
    <citation type="submission" date="2018-08" db="EMBL/GenBank/DDBJ databases">
        <title>Genomic Encyclopedia of Type Strains, Phase IV (KMG-IV): sequencing the most valuable type-strain genomes for metagenomic binning, comparative biology and taxonomic classification.</title>
        <authorList>
            <person name="Goeker M."/>
        </authorList>
    </citation>
    <scope>NUCLEOTIDE SEQUENCE [LARGE SCALE GENOMIC DNA]</scope>
    <source>
        <strain evidence="2 3">DSM 17274</strain>
    </source>
</reference>
<feature type="domain" description="Methyltransferase" evidence="1">
    <location>
        <begin position="61"/>
        <end position="151"/>
    </location>
</feature>
<dbReference type="PANTHER" id="PTHR42912">
    <property type="entry name" value="METHYLTRANSFERASE"/>
    <property type="match status" value="1"/>
</dbReference>
<protein>
    <submittedName>
        <fullName evidence="2">Methyltransferase family protein</fullName>
    </submittedName>
</protein>
<dbReference type="GO" id="GO:0008168">
    <property type="term" value="F:methyltransferase activity"/>
    <property type="evidence" value="ECO:0007669"/>
    <property type="project" value="UniProtKB-KW"/>
</dbReference>
<dbReference type="InterPro" id="IPR041698">
    <property type="entry name" value="Methyltransf_25"/>
</dbReference>
<dbReference type="InterPro" id="IPR029063">
    <property type="entry name" value="SAM-dependent_MTases_sf"/>
</dbReference>
<dbReference type="EMBL" id="QUMW01000001">
    <property type="protein sequence ID" value="REG26388.1"/>
    <property type="molecule type" value="Genomic_DNA"/>
</dbReference>
<dbReference type="Proteomes" id="UP000257076">
    <property type="component" value="Unassembled WGS sequence"/>
</dbReference>
<keyword evidence="3" id="KW-1185">Reference proteome</keyword>
<keyword evidence="2" id="KW-0808">Transferase</keyword>
<proteinExistence type="predicted"/>
<dbReference type="InterPro" id="IPR050508">
    <property type="entry name" value="Methyltransf_Superfamily"/>
</dbReference>
<name>A0A3E0B348_9STAP</name>
<evidence type="ECO:0000259" key="1">
    <source>
        <dbReference type="Pfam" id="PF13649"/>
    </source>
</evidence>
<evidence type="ECO:0000313" key="3">
    <source>
        <dbReference type="Proteomes" id="UP000257076"/>
    </source>
</evidence>
<comment type="caution">
    <text evidence="2">The sequence shown here is derived from an EMBL/GenBank/DDBJ whole genome shotgun (WGS) entry which is preliminary data.</text>
</comment>
<dbReference type="Pfam" id="PF13649">
    <property type="entry name" value="Methyltransf_25"/>
    <property type="match status" value="1"/>
</dbReference>
<evidence type="ECO:0000313" key="2">
    <source>
        <dbReference type="EMBL" id="REG26388.1"/>
    </source>
</evidence>
<organism evidence="2 3">
    <name type="scientific">Jeotgalicoccus halotolerans</name>
    <dbReference type="NCBI Taxonomy" id="157227"/>
    <lineage>
        <taxon>Bacteria</taxon>
        <taxon>Bacillati</taxon>
        <taxon>Bacillota</taxon>
        <taxon>Bacilli</taxon>
        <taxon>Bacillales</taxon>
        <taxon>Staphylococcaceae</taxon>
        <taxon>Jeotgalicoccus</taxon>
    </lineage>
</organism>
<keyword evidence="2" id="KW-0489">Methyltransferase</keyword>
<dbReference type="GO" id="GO:0032259">
    <property type="term" value="P:methylation"/>
    <property type="evidence" value="ECO:0007669"/>
    <property type="project" value="UniProtKB-KW"/>
</dbReference>
<dbReference type="SUPFAM" id="SSF53335">
    <property type="entry name" value="S-adenosyl-L-methionine-dependent methyltransferases"/>
    <property type="match status" value="1"/>
</dbReference>